<evidence type="ECO:0000256" key="17">
    <source>
        <dbReference type="PIRSR" id="PIRSR603561-1"/>
    </source>
</evidence>
<dbReference type="NCBIfam" id="TIGR00586">
    <property type="entry name" value="mutt"/>
    <property type="match status" value="1"/>
</dbReference>
<dbReference type="GO" id="GO:0009228">
    <property type="term" value="P:thiamine biosynthetic process"/>
    <property type="evidence" value="ECO:0007669"/>
    <property type="project" value="UniProtKB-KW"/>
</dbReference>
<dbReference type="InterPro" id="IPR022998">
    <property type="entry name" value="ThiamineP_synth_TenI"/>
</dbReference>
<dbReference type="PROSITE" id="PS51462">
    <property type="entry name" value="NUDIX"/>
    <property type="match status" value="1"/>
</dbReference>
<evidence type="ECO:0000256" key="1">
    <source>
        <dbReference type="ARBA" id="ARBA00001946"/>
    </source>
</evidence>
<evidence type="ECO:0000313" key="20">
    <source>
        <dbReference type="EMBL" id="SKC75067.1"/>
    </source>
</evidence>
<evidence type="ECO:0000256" key="10">
    <source>
        <dbReference type="ARBA" id="ARBA00035861"/>
    </source>
</evidence>
<dbReference type="PANTHER" id="PTHR47707:SF1">
    <property type="entry name" value="NUDIX HYDROLASE FAMILY PROTEIN"/>
    <property type="match status" value="1"/>
</dbReference>
<evidence type="ECO:0000256" key="16">
    <source>
        <dbReference type="ARBA" id="ARBA00042798"/>
    </source>
</evidence>
<proteinExistence type="inferred from homology"/>
<dbReference type="InterPro" id="IPR020084">
    <property type="entry name" value="NUDIX_hydrolase_CS"/>
</dbReference>
<keyword evidence="3" id="KW-0515">Mutator protein</keyword>
<keyword evidence="8 18" id="KW-0460">Magnesium</keyword>
<comment type="catalytic activity">
    <reaction evidence="10">
        <text>8-oxo-dGTP + H2O = 8-oxo-dGMP + diphosphate + H(+)</text>
        <dbReference type="Rhea" id="RHEA:31575"/>
        <dbReference type="ChEBI" id="CHEBI:15377"/>
        <dbReference type="ChEBI" id="CHEBI:15378"/>
        <dbReference type="ChEBI" id="CHEBI:33019"/>
        <dbReference type="ChEBI" id="CHEBI:63224"/>
        <dbReference type="ChEBI" id="CHEBI:77896"/>
        <dbReference type="EC" id="3.6.1.55"/>
    </reaction>
</comment>
<dbReference type="InterPro" id="IPR015797">
    <property type="entry name" value="NUDIX_hydrolase-like_dom_sf"/>
</dbReference>
<dbReference type="EMBL" id="FUZV01000002">
    <property type="protein sequence ID" value="SKC75067.1"/>
    <property type="molecule type" value="Genomic_DNA"/>
</dbReference>
<dbReference type="GO" id="GO:0046872">
    <property type="term" value="F:metal ion binding"/>
    <property type="evidence" value="ECO:0007669"/>
    <property type="project" value="UniProtKB-KW"/>
</dbReference>
<evidence type="ECO:0000256" key="5">
    <source>
        <dbReference type="ARBA" id="ARBA00022723"/>
    </source>
</evidence>
<dbReference type="GO" id="GO:0006260">
    <property type="term" value="P:DNA replication"/>
    <property type="evidence" value="ECO:0007669"/>
    <property type="project" value="UniProtKB-KW"/>
</dbReference>
<dbReference type="Gene3D" id="3.90.79.10">
    <property type="entry name" value="Nucleoside Triphosphate Pyrophosphohydrolase"/>
    <property type="match status" value="1"/>
</dbReference>
<organism evidence="20 21">
    <name type="scientific">Pseudoxanthomonas indica</name>
    <dbReference type="NCBI Taxonomy" id="428993"/>
    <lineage>
        <taxon>Bacteria</taxon>
        <taxon>Pseudomonadati</taxon>
        <taxon>Pseudomonadota</taxon>
        <taxon>Gammaproteobacteria</taxon>
        <taxon>Lysobacterales</taxon>
        <taxon>Lysobacteraceae</taxon>
        <taxon>Pseudoxanthomonas</taxon>
    </lineage>
</organism>
<dbReference type="InterPro" id="IPR003561">
    <property type="entry name" value="Mutator_MutT"/>
</dbReference>
<gene>
    <name evidence="20" type="ORF">SAMN06296058_2476</name>
</gene>
<dbReference type="GO" id="GO:0044715">
    <property type="term" value="F:8-oxo-dGDP phosphatase activity"/>
    <property type="evidence" value="ECO:0007669"/>
    <property type="project" value="TreeGrafter"/>
</dbReference>
<accession>A0A1T5LG93</accession>
<dbReference type="SUPFAM" id="SSF51391">
    <property type="entry name" value="Thiamin phosphate synthase"/>
    <property type="match status" value="1"/>
</dbReference>
<feature type="domain" description="Nudix hydrolase" evidence="19">
    <location>
        <begin position="6"/>
        <end position="133"/>
    </location>
</feature>
<dbReference type="Proteomes" id="UP000190341">
    <property type="component" value="Unassembled WGS sequence"/>
</dbReference>
<dbReference type="STRING" id="428993.SAMN06296058_2476"/>
<feature type="binding site" evidence="17">
    <location>
        <position position="28"/>
    </location>
    <ligand>
        <name>8-oxo-dGTP</name>
        <dbReference type="ChEBI" id="CHEBI:77896"/>
    </ligand>
</feature>
<evidence type="ECO:0000256" key="11">
    <source>
        <dbReference type="ARBA" id="ARBA00036904"/>
    </source>
</evidence>
<keyword evidence="7" id="KW-0378">Hydrolase</keyword>
<keyword evidence="21" id="KW-1185">Reference proteome</keyword>
<evidence type="ECO:0000256" key="18">
    <source>
        <dbReference type="PIRSR" id="PIRSR603561-2"/>
    </source>
</evidence>
<protein>
    <recommendedName>
        <fullName evidence="13">8-oxo-dGTP diphosphatase</fullName>
        <ecNumber evidence="12">3.6.1.55</ecNumber>
    </recommendedName>
    <alternativeName>
        <fullName evidence="16">7,8-dihydro-8-oxoguanine-triphosphatase</fullName>
    </alternativeName>
    <alternativeName>
        <fullName evidence="15">Mutator protein MutT</fullName>
    </alternativeName>
    <alternativeName>
        <fullName evidence="14">dGTP pyrophosphohydrolase</fullName>
    </alternativeName>
</protein>
<dbReference type="InterPro" id="IPR013785">
    <property type="entry name" value="Aldolase_TIM"/>
</dbReference>
<comment type="similarity">
    <text evidence="2">Belongs to the Nudix hydrolase family.</text>
</comment>
<dbReference type="FunFam" id="3.90.79.10:FF:000014">
    <property type="entry name" value="8-oxo-dGTP diphosphatase MutT"/>
    <property type="match status" value="1"/>
</dbReference>
<dbReference type="GO" id="GO:0006281">
    <property type="term" value="P:DNA repair"/>
    <property type="evidence" value="ECO:0007669"/>
    <property type="project" value="UniProtKB-KW"/>
</dbReference>
<dbReference type="PRINTS" id="PR00502">
    <property type="entry name" value="NUDIXFAMILY"/>
</dbReference>
<evidence type="ECO:0000256" key="13">
    <source>
        <dbReference type="ARBA" id="ARBA00040794"/>
    </source>
</evidence>
<dbReference type="PROSITE" id="PS00893">
    <property type="entry name" value="NUDIX_BOX"/>
    <property type="match status" value="1"/>
</dbReference>
<dbReference type="AlphaFoldDB" id="A0A1T5LG93"/>
<keyword evidence="5 18" id="KW-0479">Metal-binding</keyword>
<evidence type="ECO:0000256" key="7">
    <source>
        <dbReference type="ARBA" id="ARBA00022801"/>
    </source>
</evidence>
<dbReference type="EC" id="3.6.1.55" evidence="12"/>
<evidence type="ECO:0000256" key="3">
    <source>
        <dbReference type="ARBA" id="ARBA00022457"/>
    </source>
</evidence>
<feature type="binding site" evidence="17">
    <location>
        <begin position="39"/>
        <end position="42"/>
    </location>
    <ligand>
        <name>8-oxo-dGTP</name>
        <dbReference type="ChEBI" id="CHEBI:77896"/>
    </ligand>
</feature>
<evidence type="ECO:0000256" key="15">
    <source>
        <dbReference type="ARBA" id="ARBA00041979"/>
    </source>
</evidence>
<dbReference type="GO" id="GO:0035539">
    <property type="term" value="F:8-oxo-7,8-dihydrodeoxyguanosine triphosphate pyrophosphatase activity"/>
    <property type="evidence" value="ECO:0007669"/>
    <property type="project" value="UniProtKB-EC"/>
</dbReference>
<keyword evidence="6" id="KW-0227">DNA damage</keyword>
<sequence>MSSEPLRSIHVMAGVITDPRGRILLTRRTEGRDLAGRWEFPGGKREPGETEAQALSRELHEELGIAVEVGEPLITVPQQYPDKRLRLDVRHIASWKGAPRGHEGQALAWVAPDKLPRYAMPPADRPVVAALLHPDRYLVTPVPAAGEDTTWLVQLEAALSAGVRRVQIRLPGMGEDARRRLARLAVTLCRKANAEVLINGDLRLARELETGVHLRAAQLPELSLRPLSDAVPVAASCHTAEELRRAEDLGCDFVVLGSVQATASHPGAAPLGWEGFARLRESVSLPIYAIGGMQPDQIDHARQQGAQGIAAIRGLWPVTAEAVATSLS</sequence>
<evidence type="ECO:0000256" key="6">
    <source>
        <dbReference type="ARBA" id="ARBA00022763"/>
    </source>
</evidence>
<evidence type="ECO:0000256" key="8">
    <source>
        <dbReference type="ARBA" id="ARBA00022842"/>
    </source>
</evidence>
<evidence type="ECO:0000259" key="19">
    <source>
        <dbReference type="PROSITE" id="PS51462"/>
    </source>
</evidence>
<dbReference type="InterPro" id="IPR029119">
    <property type="entry name" value="MutY_C"/>
</dbReference>
<dbReference type="CDD" id="cd03425">
    <property type="entry name" value="NUDIX_MutT_NudA_like"/>
    <property type="match status" value="1"/>
</dbReference>
<evidence type="ECO:0000313" key="21">
    <source>
        <dbReference type="Proteomes" id="UP000190341"/>
    </source>
</evidence>
<evidence type="ECO:0000256" key="12">
    <source>
        <dbReference type="ARBA" id="ARBA00038905"/>
    </source>
</evidence>
<comment type="cofactor">
    <cofactor evidence="1 18">
        <name>Mg(2+)</name>
        <dbReference type="ChEBI" id="CHEBI:18420"/>
    </cofactor>
</comment>
<comment type="catalytic activity">
    <reaction evidence="11">
        <text>8-oxo-GTP + H2O = 8-oxo-GMP + diphosphate + H(+)</text>
        <dbReference type="Rhea" id="RHEA:67616"/>
        <dbReference type="ChEBI" id="CHEBI:15377"/>
        <dbReference type="ChEBI" id="CHEBI:15378"/>
        <dbReference type="ChEBI" id="CHEBI:33019"/>
        <dbReference type="ChEBI" id="CHEBI:143553"/>
        <dbReference type="ChEBI" id="CHEBI:145694"/>
    </reaction>
</comment>
<evidence type="ECO:0000256" key="14">
    <source>
        <dbReference type="ARBA" id="ARBA00041592"/>
    </source>
</evidence>
<dbReference type="Gene3D" id="3.20.20.70">
    <property type="entry name" value="Aldolase class I"/>
    <property type="match status" value="1"/>
</dbReference>
<dbReference type="GO" id="GO:0044716">
    <property type="term" value="F:8-oxo-GDP phosphatase activity"/>
    <property type="evidence" value="ECO:0007669"/>
    <property type="project" value="TreeGrafter"/>
</dbReference>
<evidence type="ECO:0000256" key="2">
    <source>
        <dbReference type="ARBA" id="ARBA00005582"/>
    </source>
</evidence>
<dbReference type="InterPro" id="IPR000086">
    <property type="entry name" value="NUDIX_hydrolase_dom"/>
</dbReference>
<dbReference type="GO" id="GO:0008413">
    <property type="term" value="F:8-oxo-7,8-dihydroguanosine triphosphate pyrophosphatase activity"/>
    <property type="evidence" value="ECO:0007669"/>
    <property type="project" value="InterPro"/>
</dbReference>
<evidence type="ECO:0000256" key="9">
    <source>
        <dbReference type="ARBA" id="ARBA00023204"/>
    </source>
</evidence>
<name>A0A1T5LG93_9GAMM</name>
<dbReference type="InterPro" id="IPR047127">
    <property type="entry name" value="MutT-like"/>
</dbReference>
<dbReference type="Pfam" id="PF14815">
    <property type="entry name" value="NUDIX_4"/>
    <property type="match status" value="1"/>
</dbReference>
<dbReference type="Pfam" id="PF02581">
    <property type="entry name" value="TMP-TENI"/>
    <property type="match status" value="1"/>
</dbReference>
<dbReference type="NCBIfam" id="NF006530">
    <property type="entry name" value="PRK08999.1"/>
    <property type="match status" value="1"/>
</dbReference>
<dbReference type="InterPro" id="IPR020476">
    <property type="entry name" value="Nudix_hydrolase"/>
</dbReference>
<keyword evidence="4" id="KW-0235">DNA replication</keyword>
<feature type="binding site" evidence="18">
    <location>
        <position position="62"/>
    </location>
    <ligand>
        <name>Mg(2+)</name>
        <dbReference type="ChEBI" id="CHEBI:18420"/>
    </ligand>
</feature>
<dbReference type="InterPro" id="IPR036206">
    <property type="entry name" value="ThiamineP_synth_sf"/>
</dbReference>
<keyword evidence="9" id="KW-0234">DNA repair</keyword>
<dbReference type="PANTHER" id="PTHR47707">
    <property type="entry name" value="8-OXO-DGTP DIPHOSPHATASE"/>
    <property type="match status" value="1"/>
</dbReference>
<evidence type="ECO:0000256" key="4">
    <source>
        <dbReference type="ARBA" id="ARBA00022705"/>
    </source>
</evidence>
<feature type="binding site" evidence="18">
    <location>
        <position position="42"/>
    </location>
    <ligand>
        <name>Mg(2+)</name>
        <dbReference type="ChEBI" id="CHEBI:18420"/>
    </ligand>
</feature>
<reference evidence="20 21" key="1">
    <citation type="submission" date="2017-02" db="EMBL/GenBank/DDBJ databases">
        <authorList>
            <person name="Peterson S.W."/>
        </authorList>
    </citation>
    <scope>NUCLEOTIDE SEQUENCE [LARGE SCALE GENOMIC DNA]</scope>
    <source>
        <strain evidence="20 21">P15</strain>
    </source>
</reference>
<dbReference type="RefSeq" id="WP_229730720.1">
    <property type="nucleotide sequence ID" value="NZ_BMCL01000001.1"/>
</dbReference>
<dbReference type="CDD" id="cd00564">
    <property type="entry name" value="TMP_TenI"/>
    <property type="match status" value="1"/>
</dbReference>
<dbReference type="SUPFAM" id="SSF55811">
    <property type="entry name" value="Nudix"/>
    <property type="match status" value="1"/>
</dbReference>